<keyword evidence="2" id="KW-0479">Metal-binding</keyword>
<feature type="binding site" evidence="2">
    <location>
        <position position="21"/>
    </location>
    <ligand>
        <name>Mg(2+)</name>
        <dbReference type="ChEBI" id="CHEBI:18420"/>
    </ligand>
</feature>
<keyword evidence="1 2" id="KW-0808">Transferase</keyword>
<dbReference type="PANTHER" id="PTHR10291:SF0">
    <property type="entry name" value="DEHYDRODOLICHYL DIPHOSPHATE SYNTHASE 2"/>
    <property type="match status" value="1"/>
</dbReference>
<dbReference type="InterPro" id="IPR001441">
    <property type="entry name" value="UPP_synth-like"/>
</dbReference>
<comment type="cofactor">
    <cofactor evidence="2">
        <name>Mg(2+)</name>
        <dbReference type="ChEBI" id="CHEBI:18420"/>
    </cofactor>
    <text evidence="2">Binds 2 magnesium ions per subunit.</text>
</comment>
<keyword evidence="4" id="KW-1185">Reference proteome</keyword>
<evidence type="ECO:0000313" key="3">
    <source>
        <dbReference type="EMBL" id="APU68723.1"/>
    </source>
</evidence>
<accession>A0A1L7I6B3</accession>
<dbReference type="GO" id="GO:0045547">
    <property type="term" value="F:ditrans,polycis-polyprenyl diphosphate synthase [(2E,6E)-farnesyl diphosphate specific] activity"/>
    <property type="evidence" value="ECO:0007669"/>
    <property type="project" value="TreeGrafter"/>
</dbReference>
<dbReference type="EMBL" id="CP016359">
    <property type="protein sequence ID" value="APU68723.1"/>
    <property type="molecule type" value="Genomic_DNA"/>
</dbReference>
<feature type="binding site" evidence="2">
    <location>
        <position position="72"/>
    </location>
    <ligand>
        <name>substrate</name>
    </ligand>
</feature>
<feature type="binding site" evidence="2">
    <location>
        <position position="38"/>
    </location>
    <ligand>
        <name>substrate</name>
    </ligand>
</feature>
<dbReference type="FunFam" id="3.40.1180.10:FF:000001">
    <property type="entry name" value="(2E,6E)-farnesyl-diphosphate-specific ditrans,polycis-undecaprenyl-diphosphate synthase"/>
    <property type="match status" value="1"/>
</dbReference>
<dbReference type="PROSITE" id="PS01066">
    <property type="entry name" value="UPP_SYNTHASE"/>
    <property type="match status" value="1"/>
</dbReference>
<feature type="binding site" evidence="2">
    <location>
        <position position="189"/>
    </location>
    <ligand>
        <name>substrate</name>
    </ligand>
</feature>
<feature type="binding site" evidence="2">
    <location>
        <begin position="66"/>
        <end position="68"/>
    </location>
    <ligand>
        <name>substrate</name>
    </ligand>
</feature>
<dbReference type="NCBIfam" id="TIGR00055">
    <property type="entry name" value="uppS"/>
    <property type="match status" value="1"/>
</dbReference>
<dbReference type="AlphaFoldDB" id="A0A1L7I6B3"/>
<reference evidence="3 4" key="1">
    <citation type="submission" date="2016-07" db="EMBL/GenBank/DDBJ databases">
        <title>Multi-omics approach to identify versatile polysaccharide utilization systems of a marine flavobacterium Gramella flava.</title>
        <authorList>
            <person name="Tang K."/>
        </authorList>
    </citation>
    <scope>NUCLEOTIDE SEQUENCE [LARGE SCALE GENOMIC DNA]</scope>
    <source>
        <strain evidence="3 4">JLT2011</strain>
    </source>
</reference>
<dbReference type="Pfam" id="PF01255">
    <property type="entry name" value="Prenyltransf"/>
    <property type="match status" value="1"/>
</dbReference>
<dbReference type="InterPro" id="IPR018520">
    <property type="entry name" value="UPP_synth-like_CS"/>
</dbReference>
<proteinExistence type="inferred from homology"/>
<dbReference type="SUPFAM" id="SSF64005">
    <property type="entry name" value="Undecaprenyl diphosphate synthase"/>
    <property type="match status" value="1"/>
</dbReference>
<dbReference type="Proteomes" id="UP000186230">
    <property type="component" value="Chromosome"/>
</dbReference>
<sequence length="246" mass="28291">MNYKENIDLQKLPAHIAIIMDGNGRWAKQKGFLRASGHEEGTKAVRDVVEGCAELGVPNLTLYAFSTENWNRPKLEVDTLMRLLVSSLKKEIKTLQDNDIRLHSIGNLASLPKKAQKELTDVIEKTSGNKRMTLSLALSYGSREELTHCIRTIASKVKNGEISAQDVDDKLINEHLYTRNLPDVDLLIRTSGEQRISNFLLWQIAYAELYFTKKLWPDYRREDLFEAIHNYQNRERRFGKTSEQLS</sequence>
<dbReference type="OrthoDB" id="4191603at2"/>
<feature type="binding site" evidence="2">
    <location>
        <begin position="195"/>
        <end position="197"/>
    </location>
    <ligand>
        <name>substrate</name>
    </ligand>
</feature>
<dbReference type="GO" id="GO:0000287">
    <property type="term" value="F:magnesium ion binding"/>
    <property type="evidence" value="ECO:0007669"/>
    <property type="project" value="UniProtKB-UniRule"/>
</dbReference>
<dbReference type="CDD" id="cd00475">
    <property type="entry name" value="Cis_IPPS"/>
    <property type="match status" value="1"/>
</dbReference>
<dbReference type="NCBIfam" id="NF011405">
    <property type="entry name" value="PRK14830.1"/>
    <property type="match status" value="1"/>
</dbReference>
<feature type="binding site" evidence="2">
    <location>
        <position position="26"/>
    </location>
    <ligand>
        <name>substrate</name>
    </ligand>
</feature>
<evidence type="ECO:0000256" key="1">
    <source>
        <dbReference type="ARBA" id="ARBA00022679"/>
    </source>
</evidence>
<feature type="binding site" evidence="2">
    <location>
        <position position="70"/>
    </location>
    <ligand>
        <name>substrate</name>
    </ligand>
</feature>
<gene>
    <name evidence="3" type="ORF">GRFL_1999</name>
</gene>
<feature type="binding site" evidence="2">
    <location>
        <position position="34"/>
    </location>
    <ligand>
        <name>substrate</name>
    </ligand>
</feature>
<dbReference type="GO" id="GO:0016094">
    <property type="term" value="P:polyprenol biosynthetic process"/>
    <property type="evidence" value="ECO:0007669"/>
    <property type="project" value="TreeGrafter"/>
</dbReference>
<dbReference type="Gene3D" id="3.40.1180.10">
    <property type="entry name" value="Decaprenyl diphosphate synthase-like"/>
    <property type="match status" value="1"/>
</dbReference>
<feature type="active site" evidence="2">
    <location>
        <position position="21"/>
    </location>
</feature>
<evidence type="ECO:0000313" key="4">
    <source>
        <dbReference type="Proteomes" id="UP000186230"/>
    </source>
</evidence>
<protein>
    <recommendedName>
        <fullName evidence="2">Isoprenyl transferase</fullName>
        <ecNumber evidence="2">2.5.1.-</ecNumber>
    </recommendedName>
</protein>
<dbReference type="InterPro" id="IPR036424">
    <property type="entry name" value="UPP_synth-like_sf"/>
</dbReference>
<feature type="binding site" evidence="2">
    <location>
        <begin position="22"/>
        <end position="25"/>
    </location>
    <ligand>
        <name>substrate</name>
    </ligand>
</feature>
<dbReference type="PANTHER" id="PTHR10291">
    <property type="entry name" value="DEHYDRODOLICHYL DIPHOSPHATE SYNTHASE FAMILY MEMBER"/>
    <property type="match status" value="1"/>
</dbReference>
<dbReference type="EC" id="2.5.1.-" evidence="2"/>
<keyword evidence="2" id="KW-0460">Magnesium</keyword>
<comment type="subunit">
    <text evidence="2">Homodimer.</text>
</comment>
<dbReference type="KEGG" id="gfl:GRFL_1999"/>
<feature type="binding site" evidence="2">
    <location>
        <position position="208"/>
    </location>
    <ligand>
        <name>Mg(2+)</name>
        <dbReference type="ChEBI" id="CHEBI:18420"/>
    </ligand>
</feature>
<feature type="active site" description="Proton acceptor" evidence="2">
    <location>
        <position position="69"/>
    </location>
</feature>
<dbReference type="RefSeq" id="WP_083644459.1">
    <property type="nucleotide sequence ID" value="NZ_AMRU01000006.1"/>
</dbReference>
<evidence type="ECO:0000256" key="2">
    <source>
        <dbReference type="HAMAP-Rule" id="MF_01139"/>
    </source>
</evidence>
<comment type="similarity">
    <text evidence="2">Belongs to the UPP synthase family.</text>
</comment>
<organism evidence="3 4">
    <name type="scientific">Christiangramia flava JLT2011</name>
    <dbReference type="NCBI Taxonomy" id="1229726"/>
    <lineage>
        <taxon>Bacteria</taxon>
        <taxon>Pseudomonadati</taxon>
        <taxon>Bacteroidota</taxon>
        <taxon>Flavobacteriia</taxon>
        <taxon>Flavobacteriales</taxon>
        <taxon>Flavobacteriaceae</taxon>
        <taxon>Christiangramia</taxon>
    </lineage>
</organism>
<dbReference type="HAMAP" id="MF_01139">
    <property type="entry name" value="ISPT"/>
    <property type="match status" value="1"/>
</dbReference>
<name>A0A1L7I6B3_9FLAO</name>
<dbReference type="STRING" id="1229726.GRFL_1999"/>
<comment type="function">
    <text evidence="2">Catalyzes the condensation of isopentenyl diphosphate (IPP) with allylic pyrophosphates generating different type of terpenoids.</text>
</comment>